<keyword evidence="2" id="KW-1185">Reference proteome</keyword>
<gene>
    <name evidence="1" type="ORF">G7Z17_g2950</name>
</gene>
<dbReference type="Proteomes" id="UP000722485">
    <property type="component" value="Unassembled WGS sequence"/>
</dbReference>
<name>A0A9P5HM39_9HYPO</name>
<evidence type="ECO:0000313" key="1">
    <source>
        <dbReference type="EMBL" id="KAF7554354.1"/>
    </source>
</evidence>
<protein>
    <submittedName>
        <fullName evidence="1">Uncharacterized protein</fullName>
    </submittedName>
</protein>
<reference evidence="1" key="1">
    <citation type="submission" date="2020-03" db="EMBL/GenBank/DDBJ databases">
        <title>Draft Genome Sequence of Cylindrodendrum hubeiense.</title>
        <authorList>
            <person name="Buettner E."/>
            <person name="Kellner H."/>
        </authorList>
    </citation>
    <scope>NUCLEOTIDE SEQUENCE</scope>
    <source>
        <strain evidence="1">IHI 201604</strain>
    </source>
</reference>
<proteinExistence type="predicted"/>
<dbReference type="EMBL" id="JAANBB010000033">
    <property type="protein sequence ID" value="KAF7554354.1"/>
    <property type="molecule type" value="Genomic_DNA"/>
</dbReference>
<dbReference type="AlphaFoldDB" id="A0A9P5HM39"/>
<accession>A0A9P5HM39</accession>
<organism evidence="1 2">
    <name type="scientific">Cylindrodendrum hubeiense</name>
    <dbReference type="NCBI Taxonomy" id="595255"/>
    <lineage>
        <taxon>Eukaryota</taxon>
        <taxon>Fungi</taxon>
        <taxon>Dikarya</taxon>
        <taxon>Ascomycota</taxon>
        <taxon>Pezizomycotina</taxon>
        <taxon>Sordariomycetes</taxon>
        <taxon>Hypocreomycetidae</taxon>
        <taxon>Hypocreales</taxon>
        <taxon>Nectriaceae</taxon>
        <taxon>Cylindrodendrum</taxon>
    </lineage>
</organism>
<comment type="caution">
    <text evidence="1">The sequence shown here is derived from an EMBL/GenBank/DDBJ whole genome shotgun (WGS) entry which is preliminary data.</text>
</comment>
<evidence type="ECO:0000313" key="2">
    <source>
        <dbReference type="Proteomes" id="UP000722485"/>
    </source>
</evidence>
<sequence length="86" mass="9691">MRLQMEVIPGVRVRMPPITMEEAEPQGPFARQNVAFAEPEQFALSHHGEVPVFAGRRRPNAQELCTDPPEARIQSAQDHTPDSQIF</sequence>